<evidence type="ECO:0000259" key="1">
    <source>
        <dbReference type="Pfam" id="PF00849"/>
    </source>
</evidence>
<organism evidence="2 3">
    <name type="scientific">Leeia speluncae</name>
    <dbReference type="NCBI Taxonomy" id="2884804"/>
    <lineage>
        <taxon>Bacteria</taxon>
        <taxon>Pseudomonadati</taxon>
        <taxon>Pseudomonadota</taxon>
        <taxon>Betaproteobacteria</taxon>
        <taxon>Neisseriales</taxon>
        <taxon>Leeiaceae</taxon>
        <taxon>Leeia</taxon>
    </lineage>
</organism>
<evidence type="ECO:0000313" key="3">
    <source>
        <dbReference type="Proteomes" id="UP001165395"/>
    </source>
</evidence>
<reference evidence="2" key="1">
    <citation type="submission" date="2021-10" db="EMBL/GenBank/DDBJ databases">
        <title>The complete genome sequence of Leeia sp. TBRC 13508.</title>
        <authorList>
            <person name="Charoenyingcharoen P."/>
            <person name="Yukphan P."/>
        </authorList>
    </citation>
    <scope>NUCLEOTIDE SEQUENCE</scope>
    <source>
        <strain evidence="2">TBRC 13508</strain>
    </source>
</reference>
<dbReference type="Proteomes" id="UP001165395">
    <property type="component" value="Unassembled WGS sequence"/>
</dbReference>
<dbReference type="InterPro" id="IPR020103">
    <property type="entry name" value="PsdUridine_synth_cat_dom_sf"/>
</dbReference>
<dbReference type="PANTHER" id="PTHR21600">
    <property type="entry name" value="MITOCHONDRIAL RNA PSEUDOURIDINE SYNTHASE"/>
    <property type="match status" value="1"/>
</dbReference>
<keyword evidence="3" id="KW-1185">Reference proteome</keyword>
<dbReference type="PANTHER" id="PTHR21600:SF84">
    <property type="entry name" value="PSEUDOURIDINE SYNTHASE RSUA_RLUA-LIKE DOMAIN-CONTAINING PROTEIN"/>
    <property type="match status" value="1"/>
</dbReference>
<dbReference type="PROSITE" id="PS01129">
    <property type="entry name" value="PSI_RLU"/>
    <property type="match status" value="1"/>
</dbReference>
<dbReference type="InterPro" id="IPR050188">
    <property type="entry name" value="RluA_PseudoU_synthase"/>
</dbReference>
<dbReference type="EMBL" id="JAJBZT010000002">
    <property type="protein sequence ID" value="MCB6182824.1"/>
    <property type="molecule type" value="Genomic_DNA"/>
</dbReference>
<accession>A0ABS8D3S1</accession>
<proteinExistence type="predicted"/>
<dbReference type="Pfam" id="PF00849">
    <property type="entry name" value="PseudoU_synth_2"/>
    <property type="match status" value="1"/>
</dbReference>
<dbReference type="RefSeq" id="WP_227178939.1">
    <property type="nucleotide sequence ID" value="NZ_JAJBZT010000002.1"/>
</dbReference>
<dbReference type="InterPro" id="IPR006224">
    <property type="entry name" value="PsdUridine_synth_RluA-like_CS"/>
</dbReference>
<dbReference type="SUPFAM" id="SSF55120">
    <property type="entry name" value="Pseudouridine synthase"/>
    <property type="match status" value="1"/>
</dbReference>
<protein>
    <submittedName>
        <fullName evidence="2">RluA family pseudouridine synthase</fullName>
    </submittedName>
</protein>
<comment type="caution">
    <text evidence="2">The sequence shown here is derived from an EMBL/GenBank/DDBJ whole genome shotgun (WGS) entry which is preliminary data.</text>
</comment>
<dbReference type="InterPro" id="IPR006145">
    <property type="entry name" value="PsdUridine_synth_RsuA/RluA"/>
</dbReference>
<dbReference type="CDD" id="cd02558">
    <property type="entry name" value="PSRA_1"/>
    <property type="match status" value="1"/>
</dbReference>
<dbReference type="Gene3D" id="3.30.2350.10">
    <property type="entry name" value="Pseudouridine synthase"/>
    <property type="match status" value="1"/>
</dbReference>
<gene>
    <name evidence="2" type="ORF">LIN78_04580</name>
</gene>
<sequence>MKKPAVRLCDLPSPLPVRDGIAPSYAWLPEGNWPTIYAFLLDRFAVIGESILSKRLANGEIVDEVGLPIDLLTPYKAGKRIWYYREVEAEPRIPFEAEILFQDAHLLVVDKPHFLPMSPAGNYLKETLLIRLRAALNNQDITPIHRLDRETAGVVMFCLTPELRGKYQRLFEAREVQKTYEAIAPWKDGLSFPRVHQSKMVDGDHFVTMKEVPGEPNSETEMSVLARFGDWALYQLKPHTGRKHQLRVHLASLGIPILHDPFYPIMLPDKGDDFSKPLQLLARSIEFIDPITHMTRHFVSKRHLNGMEGL</sequence>
<name>A0ABS8D3S1_9NEIS</name>
<evidence type="ECO:0000313" key="2">
    <source>
        <dbReference type="EMBL" id="MCB6182824.1"/>
    </source>
</evidence>
<feature type="domain" description="Pseudouridine synthase RsuA/RluA-like" evidence="1">
    <location>
        <begin position="105"/>
        <end position="252"/>
    </location>
</feature>